<evidence type="ECO:0000256" key="4">
    <source>
        <dbReference type="ARBA" id="ARBA00022963"/>
    </source>
</evidence>
<dbReference type="EMBL" id="JASPKZ010001195">
    <property type="protein sequence ID" value="KAJ9598709.1"/>
    <property type="molecule type" value="Genomic_DNA"/>
</dbReference>
<keyword evidence="2" id="KW-0732">Signal</keyword>
<dbReference type="Gene3D" id="3.40.50.1820">
    <property type="entry name" value="alpha/beta hydrolase"/>
    <property type="match status" value="1"/>
</dbReference>
<evidence type="ECO:0000313" key="8">
    <source>
        <dbReference type="EMBL" id="KAJ9598709.1"/>
    </source>
</evidence>
<keyword evidence="6" id="KW-0325">Glycoprotein</keyword>
<dbReference type="Pfam" id="PF00561">
    <property type="entry name" value="Abhydrolase_1"/>
    <property type="match status" value="1"/>
</dbReference>
<dbReference type="GO" id="GO:0016787">
    <property type="term" value="F:hydrolase activity"/>
    <property type="evidence" value="ECO:0007669"/>
    <property type="project" value="UniProtKB-KW"/>
</dbReference>
<reference evidence="8" key="1">
    <citation type="journal article" date="2023" name="IScience">
        <title>Live-bearing cockroach genome reveals convergent evolutionary mechanisms linked to viviparity in insects and beyond.</title>
        <authorList>
            <person name="Fouks B."/>
            <person name="Harrison M.C."/>
            <person name="Mikhailova A.A."/>
            <person name="Marchal E."/>
            <person name="English S."/>
            <person name="Carruthers M."/>
            <person name="Jennings E.C."/>
            <person name="Chiamaka E.L."/>
            <person name="Frigard R.A."/>
            <person name="Pippel M."/>
            <person name="Attardo G.M."/>
            <person name="Benoit J.B."/>
            <person name="Bornberg-Bauer E."/>
            <person name="Tobe S.S."/>
        </authorList>
    </citation>
    <scope>NUCLEOTIDE SEQUENCE</scope>
    <source>
        <strain evidence="8">Stay&amp;Tobe</strain>
    </source>
</reference>
<sequence>IPPTAGFILADAGYDVWLTNIRGNRYSRRHITLSPNSSKFWDFSWHEMGCYDIPATIEYILAETGEEKVYYIGHSMGTTMLFVMTSMRPEYNDKLRLGIALAPIAYLRKSRHPVLKYVSPSSSRIAKMLDSRKVWEVLPYDKNLATFFGSLCDKENPAHSLCVKAYNLIFGENTEQLNMTLLPVFMSHMAAGTSVKSVLHFAQVYNSGEFKNFDYGPTKNMDLYKQNKPPEYELEKITTPISLYYGNGDPLISTESIELLSKRLHNLVPSIQVPHAKFNHIDFILANDGKSLLFDNLLKLMKAY</sequence>
<evidence type="ECO:0000256" key="3">
    <source>
        <dbReference type="ARBA" id="ARBA00022801"/>
    </source>
</evidence>
<evidence type="ECO:0000256" key="5">
    <source>
        <dbReference type="ARBA" id="ARBA00023098"/>
    </source>
</evidence>
<accession>A0AAD8EQU6</accession>
<dbReference type="PANTHER" id="PTHR11005">
    <property type="entry name" value="LYSOSOMAL ACID LIPASE-RELATED"/>
    <property type="match status" value="1"/>
</dbReference>
<gene>
    <name evidence="8" type="ORF">L9F63_010619</name>
</gene>
<keyword evidence="5" id="KW-0443">Lipid metabolism</keyword>
<evidence type="ECO:0000256" key="6">
    <source>
        <dbReference type="ARBA" id="ARBA00023180"/>
    </source>
</evidence>
<feature type="domain" description="AB hydrolase-1" evidence="7">
    <location>
        <begin position="9"/>
        <end position="90"/>
    </location>
</feature>
<proteinExistence type="inferred from homology"/>
<feature type="non-terminal residue" evidence="8">
    <location>
        <position position="304"/>
    </location>
</feature>
<dbReference type="Proteomes" id="UP001233999">
    <property type="component" value="Unassembled WGS sequence"/>
</dbReference>
<evidence type="ECO:0000256" key="1">
    <source>
        <dbReference type="ARBA" id="ARBA00010701"/>
    </source>
</evidence>
<keyword evidence="9" id="KW-1185">Reference proteome</keyword>
<name>A0AAD8EQU6_DIPPU</name>
<dbReference type="GO" id="GO:0016042">
    <property type="term" value="P:lipid catabolic process"/>
    <property type="evidence" value="ECO:0007669"/>
    <property type="project" value="UniProtKB-KW"/>
</dbReference>
<comment type="caution">
    <text evidence="8">The sequence shown here is derived from an EMBL/GenBank/DDBJ whole genome shotgun (WGS) entry which is preliminary data.</text>
</comment>
<dbReference type="SUPFAM" id="SSF53474">
    <property type="entry name" value="alpha/beta-Hydrolases"/>
    <property type="match status" value="1"/>
</dbReference>
<keyword evidence="4" id="KW-0442">Lipid degradation</keyword>
<dbReference type="AlphaFoldDB" id="A0AAD8EQU6"/>
<organism evidence="8 9">
    <name type="scientific">Diploptera punctata</name>
    <name type="common">Pacific beetle cockroach</name>
    <dbReference type="NCBI Taxonomy" id="6984"/>
    <lineage>
        <taxon>Eukaryota</taxon>
        <taxon>Metazoa</taxon>
        <taxon>Ecdysozoa</taxon>
        <taxon>Arthropoda</taxon>
        <taxon>Hexapoda</taxon>
        <taxon>Insecta</taxon>
        <taxon>Pterygota</taxon>
        <taxon>Neoptera</taxon>
        <taxon>Polyneoptera</taxon>
        <taxon>Dictyoptera</taxon>
        <taxon>Blattodea</taxon>
        <taxon>Blaberoidea</taxon>
        <taxon>Blaberidae</taxon>
        <taxon>Diplopterinae</taxon>
        <taxon>Diploptera</taxon>
    </lineage>
</organism>
<reference evidence="8" key="2">
    <citation type="submission" date="2023-05" db="EMBL/GenBank/DDBJ databases">
        <authorList>
            <person name="Fouks B."/>
        </authorList>
    </citation>
    <scope>NUCLEOTIDE SEQUENCE</scope>
    <source>
        <strain evidence="8">Stay&amp;Tobe</strain>
        <tissue evidence="8">Testes</tissue>
    </source>
</reference>
<dbReference type="InterPro" id="IPR029058">
    <property type="entry name" value="AB_hydrolase_fold"/>
</dbReference>
<dbReference type="InterPro" id="IPR000073">
    <property type="entry name" value="AB_hydrolase_1"/>
</dbReference>
<comment type="similarity">
    <text evidence="1">Belongs to the AB hydrolase superfamily. Lipase family.</text>
</comment>
<keyword evidence="3" id="KW-0378">Hydrolase</keyword>
<protein>
    <recommendedName>
        <fullName evidence="7">AB hydrolase-1 domain-containing protein</fullName>
    </recommendedName>
</protein>
<evidence type="ECO:0000259" key="7">
    <source>
        <dbReference type="Pfam" id="PF00561"/>
    </source>
</evidence>
<evidence type="ECO:0000256" key="2">
    <source>
        <dbReference type="ARBA" id="ARBA00022729"/>
    </source>
</evidence>
<dbReference type="FunFam" id="3.40.50.1820:FF:000057">
    <property type="entry name" value="Lipase"/>
    <property type="match status" value="1"/>
</dbReference>
<evidence type="ECO:0000313" key="9">
    <source>
        <dbReference type="Proteomes" id="UP001233999"/>
    </source>
</evidence>